<organism evidence="11">
    <name type="scientific">Asparagus officinalis</name>
    <name type="common">Garden asparagus</name>
    <dbReference type="NCBI Taxonomy" id="4686"/>
    <lineage>
        <taxon>Eukaryota</taxon>
        <taxon>Viridiplantae</taxon>
        <taxon>Streptophyta</taxon>
        <taxon>Embryophyta</taxon>
        <taxon>Tracheophyta</taxon>
        <taxon>Spermatophyta</taxon>
        <taxon>Magnoliopsida</taxon>
        <taxon>Liliopsida</taxon>
        <taxon>Asparagales</taxon>
        <taxon>Asparagaceae</taxon>
        <taxon>Asparagoideae</taxon>
        <taxon>Asparagus</taxon>
    </lineage>
</organism>
<dbReference type="CDD" id="cd00024">
    <property type="entry name" value="CD_CSD"/>
    <property type="match status" value="1"/>
</dbReference>
<dbReference type="GO" id="GO:0003964">
    <property type="term" value="F:RNA-directed DNA polymerase activity"/>
    <property type="evidence" value="ECO:0007669"/>
    <property type="project" value="UniProtKB-KW"/>
</dbReference>
<dbReference type="GO" id="GO:0006508">
    <property type="term" value="P:proteolysis"/>
    <property type="evidence" value="ECO:0007669"/>
    <property type="project" value="UniProtKB-KW"/>
</dbReference>
<dbReference type="InterPro" id="IPR016197">
    <property type="entry name" value="Chromo-like_dom_sf"/>
</dbReference>
<dbReference type="Pfam" id="PF00078">
    <property type="entry name" value="RVT_1"/>
    <property type="match status" value="1"/>
</dbReference>
<dbReference type="SUPFAM" id="SSF56672">
    <property type="entry name" value="DNA/RNA polymerases"/>
    <property type="match status" value="1"/>
</dbReference>
<keyword evidence="1" id="KW-0645">Protease</keyword>
<keyword evidence="7" id="KW-0695">RNA-directed DNA polymerase</keyword>
<dbReference type="InterPro" id="IPR041577">
    <property type="entry name" value="RT_RNaseH_2"/>
</dbReference>
<evidence type="ECO:0000256" key="5">
    <source>
        <dbReference type="ARBA" id="ARBA00022759"/>
    </source>
</evidence>
<evidence type="ECO:0000259" key="9">
    <source>
        <dbReference type="PROSITE" id="PS50013"/>
    </source>
</evidence>
<keyword evidence="5" id="KW-0255">Endonuclease</keyword>
<protein>
    <submittedName>
        <fullName evidence="11">Gag-pol polyprotein, putative</fullName>
    </submittedName>
</protein>
<reference evidence="11" key="1">
    <citation type="submission" date="2006-03" db="EMBL/GenBank/DDBJ databases">
        <title>Comparative Sequence and Genetic Analyses of Asparagus BACs Reveal No Microsynteny with Onion or Rice.</title>
        <authorList>
            <person name="Jernej J."/>
            <person name="Telgmann A."/>
            <person name="Jung C."/>
            <person name="Cheung F."/>
            <person name="Havey M.J."/>
            <person name="Town C.D."/>
        </authorList>
    </citation>
    <scope>NUCLEOTIDE SEQUENCE</scope>
</reference>
<evidence type="ECO:0000256" key="6">
    <source>
        <dbReference type="ARBA" id="ARBA00022801"/>
    </source>
</evidence>
<dbReference type="Pfam" id="PF17919">
    <property type="entry name" value="RT_RNaseH_2"/>
    <property type="match status" value="1"/>
</dbReference>
<dbReference type="FunFam" id="3.10.10.10:FF:000007">
    <property type="entry name" value="Retrovirus-related Pol polyprotein from transposon 17.6-like Protein"/>
    <property type="match status" value="1"/>
</dbReference>
<evidence type="ECO:0000313" key="11">
    <source>
        <dbReference type="EMBL" id="ABD63096.1"/>
    </source>
</evidence>
<accession>Q2AAA0</accession>
<dbReference type="InterPro" id="IPR023780">
    <property type="entry name" value="Chromo_domain"/>
</dbReference>
<dbReference type="Gene3D" id="3.30.70.270">
    <property type="match status" value="3"/>
</dbReference>
<evidence type="ECO:0000256" key="1">
    <source>
        <dbReference type="ARBA" id="ARBA00022670"/>
    </source>
</evidence>
<dbReference type="GO" id="GO:0004519">
    <property type="term" value="F:endonuclease activity"/>
    <property type="evidence" value="ECO:0007669"/>
    <property type="project" value="UniProtKB-KW"/>
</dbReference>
<dbReference type="EMBL" id="AC183433">
    <property type="protein sequence ID" value="ABD63096.1"/>
    <property type="molecule type" value="Genomic_DNA"/>
</dbReference>
<dbReference type="Pfam" id="PF00385">
    <property type="entry name" value="Chromo"/>
    <property type="match status" value="1"/>
</dbReference>
<name>Q2AAA0_ASPOF</name>
<sequence>MSSCAVPALLTPKKDDIWRMCVDSRAINKITVKYRFPIPRLDDMLDLMSRVTIFSKIDFKSGYHQIHIRPSDEWKTAFKIKDGLYEWMVMPFGLTNAPSIFMRVMTQVLRLFTENFLVMYFDEILIYRNSREQHVDHLRQVCAVLRKEQLYANTKKCTFLTRQVIFLGFVVSSGVSADPEKVRVIEEWPEPKNIRDVRSFHGLATFYRRFIKGFSTIMVPITDCLKKGEFEWSKAATKAFVEIKQRISQAPVMRLPDFFKVFEITCDASGIDISEVLSQEGHPVAYFSEKLNDTRQRYSTYDKEFYAKLNARHDRWVEFLQDYTYTIKHKAGVENKAVDALSRRMHLLLIMSAEVVGFNKVKEQYESCPDFSKVYTLLNDGVTREIDGFLLKDDILEITRLSKQLNVVSIGQDLKEYKGPHFNPDNPLFDELIPEPISESSLLPPLPQISPTCTAHDIDAIIDDNIVSISNGGICRYLVHWKGRPESDDTWLDRGDLQRLDPDLFEQYDSRLDLHSTGSSSLLPGENNEDIRARARDFRRVYQRRRRRISAVHQIVGIWF</sequence>
<evidence type="ECO:0000256" key="8">
    <source>
        <dbReference type="ARBA" id="ARBA00023268"/>
    </source>
</evidence>
<feature type="domain" description="Reverse transcriptase" evidence="10">
    <location>
        <begin position="1"/>
        <end position="171"/>
    </location>
</feature>
<dbReference type="InterPro" id="IPR000953">
    <property type="entry name" value="Chromo/chromo_shadow_dom"/>
</dbReference>
<evidence type="ECO:0000256" key="3">
    <source>
        <dbReference type="ARBA" id="ARBA00022695"/>
    </source>
</evidence>
<keyword evidence="4" id="KW-0540">Nuclease</keyword>
<evidence type="ECO:0000259" key="10">
    <source>
        <dbReference type="PROSITE" id="PS50878"/>
    </source>
</evidence>
<keyword evidence="6" id="KW-0378">Hydrolase</keyword>
<dbReference type="Gene3D" id="2.40.50.40">
    <property type="match status" value="1"/>
</dbReference>
<dbReference type="PANTHER" id="PTHR37984">
    <property type="entry name" value="PROTEIN CBG26694"/>
    <property type="match status" value="1"/>
</dbReference>
<dbReference type="GO" id="GO:0008233">
    <property type="term" value="F:peptidase activity"/>
    <property type="evidence" value="ECO:0007669"/>
    <property type="project" value="UniProtKB-KW"/>
</dbReference>
<dbReference type="InterPro" id="IPR043502">
    <property type="entry name" value="DNA/RNA_pol_sf"/>
</dbReference>
<dbReference type="SUPFAM" id="SSF54160">
    <property type="entry name" value="Chromo domain-like"/>
    <property type="match status" value="1"/>
</dbReference>
<dbReference type="CDD" id="cd01647">
    <property type="entry name" value="RT_LTR"/>
    <property type="match status" value="1"/>
</dbReference>
<dbReference type="CDD" id="cd09274">
    <property type="entry name" value="RNase_HI_RT_Ty3"/>
    <property type="match status" value="1"/>
</dbReference>
<dbReference type="PROSITE" id="PS50878">
    <property type="entry name" value="RT_POL"/>
    <property type="match status" value="1"/>
</dbReference>
<dbReference type="InterPro" id="IPR043128">
    <property type="entry name" value="Rev_trsase/Diguanyl_cyclase"/>
</dbReference>
<proteinExistence type="predicted"/>
<dbReference type="PROSITE" id="PS50013">
    <property type="entry name" value="CHROMO_2"/>
    <property type="match status" value="1"/>
</dbReference>
<evidence type="ECO:0000256" key="4">
    <source>
        <dbReference type="ARBA" id="ARBA00022722"/>
    </source>
</evidence>
<gene>
    <name evidence="11" type="ORF">17.t00023</name>
</gene>
<dbReference type="PANTHER" id="PTHR37984:SF5">
    <property type="entry name" value="PROTEIN NYNRIN-LIKE"/>
    <property type="match status" value="1"/>
</dbReference>
<keyword evidence="2" id="KW-0808">Transferase</keyword>
<keyword evidence="3" id="KW-0548">Nucleotidyltransferase</keyword>
<feature type="domain" description="Chromo" evidence="9">
    <location>
        <begin position="456"/>
        <end position="520"/>
    </location>
</feature>
<evidence type="ECO:0000256" key="7">
    <source>
        <dbReference type="ARBA" id="ARBA00022918"/>
    </source>
</evidence>
<keyword evidence="8" id="KW-0511">Multifunctional enzyme</keyword>
<dbReference type="FunFam" id="3.30.70.270:FF:000020">
    <property type="entry name" value="Transposon Tf2-6 polyprotein-like Protein"/>
    <property type="match status" value="1"/>
</dbReference>
<dbReference type="InterPro" id="IPR000477">
    <property type="entry name" value="RT_dom"/>
</dbReference>
<dbReference type="InterPro" id="IPR050951">
    <property type="entry name" value="Retrovirus_Pol_polyprotein"/>
</dbReference>
<evidence type="ECO:0000256" key="2">
    <source>
        <dbReference type="ARBA" id="ARBA00022679"/>
    </source>
</evidence>
<dbReference type="AlphaFoldDB" id="Q2AAA0"/>